<accession>A0AAE3AAB6</accession>
<proteinExistence type="predicted"/>
<organism evidence="1 2">
    <name type="scientific">Hominiventricola filiformis</name>
    <dbReference type="NCBI Taxonomy" id="2885352"/>
    <lineage>
        <taxon>Bacteria</taxon>
        <taxon>Bacillati</taxon>
        <taxon>Bacillota</taxon>
        <taxon>Clostridia</taxon>
        <taxon>Lachnospirales</taxon>
        <taxon>Lachnospiraceae</taxon>
        <taxon>Hominiventricola</taxon>
    </lineage>
</organism>
<protein>
    <submittedName>
        <fullName evidence="1">Uncharacterized protein</fullName>
    </submittedName>
</protein>
<keyword evidence="2" id="KW-1185">Reference proteome</keyword>
<gene>
    <name evidence="1" type="ORF">LKD36_14530</name>
</gene>
<dbReference type="AlphaFoldDB" id="A0AAE3AAB6"/>
<dbReference type="EMBL" id="JAJEPS010000019">
    <property type="protein sequence ID" value="MCC2127377.1"/>
    <property type="molecule type" value="Genomic_DNA"/>
</dbReference>
<sequence>MGKKLECTTETEQFLKTYDDLSEDSQHFIRLILKIAHLISDDEFRFMMNFLTSREQELRDLRHKVKSKD</sequence>
<evidence type="ECO:0000313" key="2">
    <source>
        <dbReference type="Proteomes" id="UP001198220"/>
    </source>
</evidence>
<dbReference type="RefSeq" id="WP_308460050.1">
    <property type="nucleotide sequence ID" value="NZ_JAJEPS010000019.1"/>
</dbReference>
<reference evidence="1 2" key="1">
    <citation type="submission" date="2021-10" db="EMBL/GenBank/DDBJ databases">
        <title>Anaerobic single-cell dispensing facilitates the cultivation of human gut bacteria.</title>
        <authorList>
            <person name="Afrizal A."/>
        </authorList>
    </citation>
    <scope>NUCLEOTIDE SEQUENCE [LARGE SCALE GENOMIC DNA]</scope>
    <source>
        <strain evidence="1 2">CLA-AA-H276</strain>
    </source>
</reference>
<evidence type="ECO:0000313" key="1">
    <source>
        <dbReference type="EMBL" id="MCC2127377.1"/>
    </source>
</evidence>
<comment type="caution">
    <text evidence="1">The sequence shown here is derived from an EMBL/GenBank/DDBJ whole genome shotgun (WGS) entry which is preliminary data.</text>
</comment>
<name>A0AAE3AAB6_9FIRM</name>
<dbReference type="Proteomes" id="UP001198220">
    <property type="component" value="Unassembled WGS sequence"/>
</dbReference>